<gene>
    <name evidence="2" type="ORF">SAMN05216252_12359</name>
</gene>
<feature type="transmembrane region" description="Helical" evidence="1">
    <location>
        <begin position="407"/>
        <end position="427"/>
    </location>
</feature>
<keyword evidence="1" id="KW-0812">Transmembrane</keyword>
<evidence type="ECO:0008006" key="4">
    <source>
        <dbReference type="Google" id="ProtNLM"/>
    </source>
</evidence>
<keyword evidence="3" id="KW-1185">Reference proteome</keyword>
<dbReference type="RefSeq" id="WP_089227487.1">
    <property type="nucleotide sequence ID" value="NZ_FZOF01000023.1"/>
</dbReference>
<feature type="transmembrane region" description="Helical" evidence="1">
    <location>
        <begin position="46"/>
        <end position="69"/>
    </location>
</feature>
<feature type="transmembrane region" description="Helical" evidence="1">
    <location>
        <begin position="323"/>
        <end position="341"/>
    </location>
</feature>
<evidence type="ECO:0000313" key="2">
    <source>
        <dbReference type="EMBL" id="SNT39188.1"/>
    </source>
</evidence>
<feature type="transmembrane region" description="Helical" evidence="1">
    <location>
        <begin position="384"/>
        <end position="401"/>
    </location>
</feature>
<organism evidence="2 3">
    <name type="scientific">Actinacidiphila glaucinigra</name>
    <dbReference type="NCBI Taxonomy" id="235986"/>
    <lineage>
        <taxon>Bacteria</taxon>
        <taxon>Bacillati</taxon>
        <taxon>Actinomycetota</taxon>
        <taxon>Actinomycetes</taxon>
        <taxon>Kitasatosporales</taxon>
        <taxon>Streptomycetaceae</taxon>
        <taxon>Actinacidiphila</taxon>
    </lineage>
</organism>
<feature type="transmembrane region" description="Helical" evidence="1">
    <location>
        <begin position="247"/>
        <end position="265"/>
    </location>
</feature>
<reference evidence="2 3" key="1">
    <citation type="submission" date="2017-06" db="EMBL/GenBank/DDBJ databases">
        <authorList>
            <person name="Kim H.J."/>
            <person name="Triplett B.A."/>
        </authorList>
    </citation>
    <scope>NUCLEOTIDE SEQUENCE [LARGE SCALE GENOMIC DNA]</scope>
    <source>
        <strain evidence="2 3">CGMCC 4.1858</strain>
    </source>
</reference>
<sequence>MADATPEGRDGLAELRARLSALEARETVPAGAGPQAPPPHRRPVRAFFSALFIVVACVFVPLSALAVWVDSEVGDTGRYVATVAPLASDPAVQDAAANRITSVVMQHIDVKSLLDEVAPQDRPRLDQLLGRVSGPLTSGIESLVHSTAEKVVRSDAFEKVWTDANRRIHASLDKALTGQGGGAVKLTNDTVAVDLAPVIDQVKQRLVDGGLTIAAKIPEVHTDFTVVRSEKVGKIRTAFRLLQLAGFWLPIVTVVLAAAGVLLALRRRRALVAAALGFAAAALVLGAALTVFRAIYLDALPASVDQQAAGTVYDTLIRFLRQTVRAVFVLGVVVALGAWLSGPGRYARRTRGVWESVLGGAGDAAHRVGLRTGPVGPWLVRHKLLVGWIVVAAAALALAFWSYPTGWVVLGLALAVVLVLAVVEFLARPD</sequence>
<keyword evidence="1" id="KW-0472">Membrane</keyword>
<feature type="transmembrane region" description="Helical" evidence="1">
    <location>
        <begin position="272"/>
        <end position="296"/>
    </location>
</feature>
<evidence type="ECO:0000313" key="3">
    <source>
        <dbReference type="Proteomes" id="UP000198280"/>
    </source>
</evidence>
<dbReference type="AlphaFoldDB" id="A0A239MAW1"/>
<dbReference type="OrthoDB" id="4350291at2"/>
<name>A0A239MAW1_9ACTN</name>
<dbReference type="EMBL" id="FZOF01000023">
    <property type="protein sequence ID" value="SNT39188.1"/>
    <property type="molecule type" value="Genomic_DNA"/>
</dbReference>
<keyword evidence="1" id="KW-1133">Transmembrane helix</keyword>
<proteinExistence type="predicted"/>
<evidence type="ECO:0000256" key="1">
    <source>
        <dbReference type="SAM" id="Phobius"/>
    </source>
</evidence>
<protein>
    <recommendedName>
        <fullName evidence="4">Integral membrane protein</fullName>
    </recommendedName>
</protein>
<dbReference type="Proteomes" id="UP000198280">
    <property type="component" value="Unassembled WGS sequence"/>
</dbReference>
<accession>A0A239MAW1</accession>